<proteinExistence type="predicted"/>
<name>A0A0E9QGQ6_ANGAN</name>
<sequence>MYLLQDFWLKQHTQGSEAITSTKMYGLQSSCE</sequence>
<organism evidence="1">
    <name type="scientific">Anguilla anguilla</name>
    <name type="common">European freshwater eel</name>
    <name type="synonym">Muraena anguilla</name>
    <dbReference type="NCBI Taxonomy" id="7936"/>
    <lineage>
        <taxon>Eukaryota</taxon>
        <taxon>Metazoa</taxon>
        <taxon>Chordata</taxon>
        <taxon>Craniata</taxon>
        <taxon>Vertebrata</taxon>
        <taxon>Euteleostomi</taxon>
        <taxon>Actinopterygii</taxon>
        <taxon>Neopterygii</taxon>
        <taxon>Teleostei</taxon>
        <taxon>Anguilliformes</taxon>
        <taxon>Anguillidae</taxon>
        <taxon>Anguilla</taxon>
    </lineage>
</organism>
<dbReference type="EMBL" id="GBXM01093304">
    <property type="protein sequence ID" value="JAH15273.1"/>
    <property type="molecule type" value="Transcribed_RNA"/>
</dbReference>
<dbReference type="AlphaFoldDB" id="A0A0E9QGQ6"/>
<protein>
    <submittedName>
        <fullName evidence="1">Uncharacterized protein</fullName>
    </submittedName>
</protein>
<evidence type="ECO:0000313" key="1">
    <source>
        <dbReference type="EMBL" id="JAH15273.1"/>
    </source>
</evidence>
<reference evidence="1" key="2">
    <citation type="journal article" date="2015" name="Fish Shellfish Immunol.">
        <title>Early steps in the European eel (Anguilla anguilla)-Vibrio vulnificus interaction in the gills: Role of the RtxA13 toxin.</title>
        <authorList>
            <person name="Callol A."/>
            <person name="Pajuelo D."/>
            <person name="Ebbesson L."/>
            <person name="Teles M."/>
            <person name="MacKenzie S."/>
            <person name="Amaro C."/>
        </authorList>
    </citation>
    <scope>NUCLEOTIDE SEQUENCE</scope>
</reference>
<reference evidence="1" key="1">
    <citation type="submission" date="2014-11" db="EMBL/GenBank/DDBJ databases">
        <authorList>
            <person name="Amaro Gonzalez C."/>
        </authorList>
    </citation>
    <scope>NUCLEOTIDE SEQUENCE</scope>
</reference>
<accession>A0A0E9QGQ6</accession>